<proteinExistence type="predicted"/>
<feature type="non-terminal residue" evidence="2">
    <location>
        <position position="91"/>
    </location>
</feature>
<dbReference type="Proteomes" id="UP000261325">
    <property type="component" value="Unassembled WGS sequence"/>
</dbReference>
<dbReference type="GO" id="GO:0042597">
    <property type="term" value="C:periplasmic space"/>
    <property type="evidence" value="ECO:0007669"/>
    <property type="project" value="InterPro"/>
</dbReference>
<reference evidence="2 3" key="1">
    <citation type="journal article" date="2018" name="Nat. Biotechnol.">
        <title>A standardized bacterial taxonomy based on genome phylogeny substantially revises the tree of life.</title>
        <authorList>
            <person name="Parks D.H."/>
            <person name="Chuvochina M."/>
            <person name="Waite D.W."/>
            <person name="Rinke C."/>
            <person name="Skarshewski A."/>
            <person name="Chaumeil P.A."/>
            <person name="Hugenholtz P."/>
        </authorList>
    </citation>
    <scope>NUCLEOTIDE SEQUENCE [LARGE SCALE GENOMIC DNA]</scope>
    <source>
        <strain evidence="2">UBA9049</strain>
    </source>
</reference>
<gene>
    <name evidence="2" type="ORF">DCF82_08640</name>
</gene>
<dbReference type="GO" id="GO:0015031">
    <property type="term" value="P:protein transport"/>
    <property type="evidence" value="ECO:0007669"/>
    <property type="project" value="InterPro"/>
</dbReference>
<dbReference type="InterPro" id="IPR007195">
    <property type="entry name" value="TolB_N"/>
</dbReference>
<organism evidence="2 3">
    <name type="scientific">Marinobacter nauticus</name>
    <name type="common">Marinobacter hydrocarbonoclasticus</name>
    <name type="synonym">Marinobacter aquaeolei</name>
    <dbReference type="NCBI Taxonomy" id="2743"/>
    <lineage>
        <taxon>Bacteria</taxon>
        <taxon>Pseudomonadati</taxon>
        <taxon>Pseudomonadota</taxon>
        <taxon>Gammaproteobacteria</taxon>
        <taxon>Pseudomonadales</taxon>
        <taxon>Marinobacteraceae</taxon>
        <taxon>Marinobacter</taxon>
    </lineage>
</organism>
<comment type="caution">
    <text evidence="2">The sequence shown here is derived from an EMBL/GenBank/DDBJ whole genome shotgun (WGS) entry which is preliminary data.</text>
</comment>
<accession>A0A3B8WEU2</accession>
<dbReference type="Gene3D" id="3.40.50.10070">
    <property type="entry name" value="TolB, N-terminal domain"/>
    <property type="match status" value="1"/>
</dbReference>
<feature type="domain" description="TolB N-terminal" evidence="1">
    <location>
        <begin position="1"/>
        <end position="88"/>
    </location>
</feature>
<feature type="non-terminal residue" evidence="2">
    <location>
        <position position="1"/>
    </location>
</feature>
<evidence type="ECO:0000259" key="1">
    <source>
        <dbReference type="Pfam" id="PF04052"/>
    </source>
</evidence>
<name>A0A3B8WEU2_MARNT</name>
<dbReference type="Pfam" id="PF04052">
    <property type="entry name" value="TolB_N"/>
    <property type="match status" value="1"/>
</dbReference>
<dbReference type="AlphaFoldDB" id="A0A3B8WEU2"/>
<dbReference type="SUPFAM" id="SSF52964">
    <property type="entry name" value="TolB, N-terminal domain"/>
    <property type="match status" value="1"/>
</dbReference>
<dbReference type="EMBL" id="DLYI01000110">
    <property type="protein sequence ID" value="HAC27866.1"/>
    <property type="molecule type" value="Genomic_DNA"/>
</dbReference>
<protein>
    <submittedName>
        <fullName evidence="2">Tol-Pal system protein TolB</fullName>
    </submittedName>
</protein>
<sequence length="91" mass="10293">AVVPFAESGSMPAGDKVGSIVQADLTMSGEFRPLEPSKMLSLPSERSEVYFRDWRMLGQRYVLVGQLTRNGDRIQARYELFDVNQEKRILG</sequence>
<evidence type="ECO:0000313" key="2">
    <source>
        <dbReference type="EMBL" id="HAC27866.1"/>
    </source>
</evidence>
<evidence type="ECO:0000313" key="3">
    <source>
        <dbReference type="Proteomes" id="UP000261325"/>
    </source>
</evidence>